<dbReference type="Gene3D" id="3.40.50.1700">
    <property type="entry name" value="Glycoside hydrolase family 3 C-terminal domain"/>
    <property type="match status" value="1"/>
</dbReference>
<name>A0ABR4FJ23_9EURO</name>
<evidence type="ECO:0000256" key="2">
    <source>
        <dbReference type="ARBA" id="ARBA00004987"/>
    </source>
</evidence>
<gene>
    <name evidence="12" type="ORF">BJX66DRAFT_330739</name>
</gene>
<reference evidence="12 13" key="1">
    <citation type="submission" date="2024-07" db="EMBL/GenBank/DDBJ databases">
        <title>Section-level genome sequencing and comparative genomics of Aspergillus sections Usti and Cavernicolus.</title>
        <authorList>
            <consortium name="Lawrence Berkeley National Laboratory"/>
            <person name="Nybo J.L."/>
            <person name="Vesth T.C."/>
            <person name="Theobald S."/>
            <person name="Frisvad J.C."/>
            <person name="Larsen T.O."/>
            <person name="Kjaerboelling I."/>
            <person name="Rothschild-Mancinelli K."/>
            <person name="Lyhne E.K."/>
            <person name="Kogle M.E."/>
            <person name="Barry K."/>
            <person name="Clum A."/>
            <person name="Na H."/>
            <person name="Ledsgaard L."/>
            <person name="Lin J."/>
            <person name="Lipzen A."/>
            <person name="Kuo A."/>
            <person name="Riley R."/>
            <person name="Mondo S."/>
            <person name="Labutti K."/>
            <person name="Haridas S."/>
            <person name="Pangalinan J."/>
            <person name="Salamov A.A."/>
            <person name="Simmons B.A."/>
            <person name="Magnuson J.K."/>
            <person name="Chen J."/>
            <person name="Drula E."/>
            <person name="Henrissat B."/>
            <person name="Wiebenga A."/>
            <person name="Lubbers R.J."/>
            <person name="Gomes A.C."/>
            <person name="Makela M.R."/>
            <person name="Stajich J."/>
            <person name="Grigoriev I.V."/>
            <person name="Mortensen U.H."/>
            <person name="De Vries R.P."/>
            <person name="Baker S.E."/>
            <person name="Andersen M.R."/>
        </authorList>
    </citation>
    <scope>NUCLEOTIDE SEQUENCE [LARGE SCALE GENOMIC DNA]</scope>
    <source>
        <strain evidence="12 13">CBS 209.92</strain>
    </source>
</reference>
<dbReference type="Pfam" id="PF07691">
    <property type="entry name" value="PA14"/>
    <property type="match status" value="1"/>
</dbReference>
<comment type="catalytic activity">
    <reaction evidence="1">
        <text>Hydrolysis of terminal, non-reducing beta-D-glucosyl residues with release of beta-D-glucose.</text>
        <dbReference type="EC" id="3.2.1.21"/>
    </reaction>
</comment>
<dbReference type="PANTHER" id="PTHR42715">
    <property type="entry name" value="BETA-GLUCOSIDASE"/>
    <property type="match status" value="1"/>
</dbReference>
<evidence type="ECO:0000256" key="9">
    <source>
        <dbReference type="ARBA" id="ARBA00023295"/>
    </source>
</evidence>
<evidence type="ECO:0000256" key="8">
    <source>
        <dbReference type="ARBA" id="ARBA00023277"/>
    </source>
</evidence>
<accession>A0ABR4FJ23</accession>
<dbReference type="Pfam" id="PF14310">
    <property type="entry name" value="Fn3-like"/>
    <property type="match status" value="1"/>
</dbReference>
<dbReference type="Pfam" id="PF01915">
    <property type="entry name" value="Glyco_hydro_3_C"/>
    <property type="match status" value="1"/>
</dbReference>
<evidence type="ECO:0000259" key="11">
    <source>
        <dbReference type="PROSITE" id="PS51820"/>
    </source>
</evidence>
<dbReference type="SMART" id="SM01217">
    <property type="entry name" value="Fn3_like"/>
    <property type="match status" value="1"/>
</dbReference>
<evidence type="ECO:0000256" key="10">
    <source>
        <dbReference type="ARBA" id="ARBA00023326"/>
    </source>
</evidence>
<dbReference type="Proteomes" id="UP001610563">
    <property type="component" value="Unassembled WGS sequence"/>
</dbReference>
<keyword evidence="5 12" id="KW-0378">Hydrolase</keyword>
<dbReference type="SUPFAM" id="SSF52279">
    <property type="entry name" value="Beta-D-glucan exohydrolase, C-terminal domain"/>
    <property type="match status" value="1"/>
</dbReference>
<dbReference type="InterPro" id="IPR036962">
    <property type="entry name" value="Glyco_hydro_3_N_sf"/>
</dbReference>
<evidence type="ECO:0000256" key="1">
    <source>
        <dbReference type="ARBA" id="ARBA00000448"/>
    </source>
</evidence>
<dbReference type="EMBL" id="JBFTWV010000254">
    <property type="protein sequence ID" value="KAL2783239.1"/>
    <property type="molecule type" value="Genomic_DNA"/>
</dbReference>
<evidence type="ECO:0000256" key="4">
    <source>
        <dbReference type="ARBA" id="ARBA00012744"/>
    </source>
</evidence>
<dbReference type="Gene3D" id="2.60.40.10">
    <property type="entry name" value="Immunoglobulins"/>
    <property type="match status" value="1"/>
</dbReference>
<comment type="pathway">
    <text evidence="2">Glycan metabolism; cellulose degradation.</text>
</comment>
<dbReference type="InterPro" id="IPR050288">
    <property type="entry name" value="Cellulose_deg_GH3"/>
</dbReference>
<dbReference type="EC" id="3.2.1.21" evidence="4"/>
<dbReference type="PROSITE" id="PS51820">
    <property type="entry name" value="PA14"/>
    <property type="match status" value="1"/>
</dbReference>
<proteinExistence type="inferred from homology"/>
<organism evidence="12 13">
    <name type="scientific">Aspergillus keveii</name>
    <dbReference type="NCBI Taxonomy" id="714993"/>
    <lineage>
        <taxon>Eukaryota</taxon>
        <taxon>Fungi</taxon>
        <taxon>Dikarya</taxon>
        <taxon>Ascomycota</taxon>
        <taxon>Pezizomycotina</taxon>
        <taxon>Eurotiomycetes</taxon>
        <taxon>Eurotiomycetidae</taxon>
        <taxon>Eurotiales</taxon>
        <taxon>Aspergillaceae</taxon>
        <taxon>Aspergillus</taxon>
        <taxon>Aspergillus subgen. Nidulantes</taxon>
    </lineage>
</organism>
<keyword evidence="13" id="KW-1185">Reference proteome</keyword>
<dbReference type="InterPro" id="IPR001764">
    <property type="entry name" value="Glyco_hydro_3_N"/>
</dbReference>
<evidence type="ECO:0000313" key="13">
    <source>
        <dbReference type="Proteomes" id="UP001610563"/>
    </source>
</evidence>
<dbReference type="InterPro" id="IPR017853">
    <property type="entry name" value="GH"/>
</dbReference>
<protein>
    <recommendedName>
        <fullName evidence="4">beta-glucosidase</fullName>
        <ecNumber evidence="4">3.2.1.21</ecNumber>
    </recommendedName>
</protein>
<dbReference type="PRINTS" id="PR00133">
    <property type="entry name" value="GLHYDRLASE3"/>
</dbReference>
<evidence type="ECO:0000256" key="7">
    <source>
        <dbReference type="ARBA" id="ARBA00023180"/>
    </source>
</evidence>
<dbReference type="InterPro" id="IPR026891">
    <property type="entry name" value="Fn3-like"/>
</dbReference>
<keyword evidence="8" id="KW-0119">Carbohydrate metabolism</keyword>
<feature type="domain" description="PA14" evidence="11">
    <location>
        <begin position="387"/>
        <end position="523"/>
    </location>
</feature>
<dbReference type="InterPro" id="IPR011658">
    <property type="entry name" value="PA14_dom"/>
</dbReference>
<dbReference type="InterPro" id="IPR002772">
    <property type="entry name" value="Glyco_hydro_3_C"/>
</dbReference>
<dbReference type="Gene3D" id="3.20.20.300">
    <property type="entry name" value="Glycoside hydrolase, family 3, N-terminal domain"/>
    <property type="match status" value="1"/>
</dbReference>
<dbReference type="InterPro" id="IPR013783">
    <property type="entry name" value="Ig-like_fold"/>
</dbReference>
<evidence type="ECO:0000256" key="3">
    <source>
        <dbReference type="ARBA" id="ARBA00005336"/>
    </source>
</evidence>
<evidence type="ECO:0000256" key="6">
    <source>
        <dbReference type="ARBA" id="ARBA00023001"/>
    </source>
</evidence>
<keyword evidence="10" id="KW-0624">Polysaccharide degradation</keyword>
<evidence type="ECO:0000313" key="12">
    <source>
        <dbReference type="EMBL" id="KAL2783239.1"/>
    </source>
</evidence>
<comment type="caution">
    <text evidence="12">The sequence shown here is derived from an EMBL/GenBank/DDBJ whole genome shotgun (WGS) entry which is preliminary data.</text>
</comment>
<dbReference type="SMART" id="SM00758">
    <property type="entry name" value="PA14"/>
    <property type="match status" value="1"/>
</dbReference>
<dbReference type="SUPFAM" id="SSF51445">
    <property type="entry name" value="(Trans)glycosidases"/>
    <property type="match status" value="1"/>
</dbReference>
<evidence type="ECO:0000256" key="5">
    <source>
        <dbReference type="ARBA" id="ARBA00022801"/>
    </source>
</evidence>
<keyword evidence="6" id="KW-0136">Cellulose degradation</keyword>
<dbReference type="PANTHER" id="PTHR42715:SF3">
    <property type="entry name" value="BETA-GLUCOSIDASE B-RELATED"/>
    <property type="match status" value="1"/>
</dbReference>
<keyword evidence="7" id="KW-0325">Glycoprotein</keyword>
<dbReference type="InterPro" id="IPR037524">
    <property type="entry name" value="PA14/GLEYA"/>
</dbReference>
<dbReference type="Pfam" id="PF00933">
    <property type="entry name" value="Glyco_hydro_3"/>
    <property type="match status" value="1"/>
</dbReference>
<comment type="similarity">
    <text evidence="3">Belongs to the glycosyl hydrolase 3 family.</text>
</comment>
<dbReference type="InterPro" id="IPR036881">
    <property type="entry name" value="Glyco_hydro_3_C_sf"/>
</dbReference>
<sequence length="815" mass="89892">MTSADLNTLLTELTLDEKILLLAGKNFWETHEIDRLSIPSLKVTDGPNGARGAQILDGVPATCFPACVSLASTFDRQLAYRIGQALGEETQTKGAYVLLGPTVCVHRSPVGGRNFEAFSEDPLLTGTLASEYVRGLQSEQETRRFVVDEIISERAIREIYLKSFEIIVKQAEPWCIMTAYNKVNGHYIDATPRWLTEVLRHEWGWEGLAMTDWGAGSCVESVRNGLDLEMPGPARIRASDLVHEALKDGRVSESDINDRVRRFLQLLDHVGKFCDRKTTPEERAVDKPEHRALIREAGAAGIVMLKNRGNILPIDVASVKRIAILGPLADVPSAHGGGSASMTCHYKISPAEARASRLGNRVEFVYSKGAHIYRALPDLLEGVTAASGTPGFLIEYFEDHNLQGQPFETQVTTRSYFTTLDQIEIKPRAMSARMTTTFRPTEAGSHYLSLSGTGPTKLFINGELDELRVRYSFEAGMEYEVRIEISMPNATIADIYILDKQLSVHLGFVPQAEMDQNLLHEAAELARDSDIALVFTGNTTQWESEGQDMEAMTLPPYDTRTQDKLIETVAAANPNTVVVNTTGSPVELPWLNNAAGFLQAWYAGQETGNSIADVLLGDVNPSGKLPMSWPRVYEDTACYGNFGFDSQVSKRVEYVEGVFVGYRHFDRHWNTDKQALYPFGFGLSYTTFGVTDASLEGAVWDSDAQTTTVSVSVANTGDRAGAEVIQVYICPPAIEGLERPVKELASYAKVVLNPQEEKVVKVDFGRDAAAYWDEAVNKWRVVPGQYTVLVATSSAPDDVKSRLSFEISEGLTFDP</sequence>
<keyword evidence="9" id="KW-0326">Glycosidase</keyword>
<dbReference type="Gene3D" id="2.60.120.260">
    <property type="entry name" value="Galactose-binding domain-like"/>
    <property type="match status" value="1"/>
</dbReference>
<dbReference type="GO" id="GO:0016787">
    <property type="term" value="F:hydrolase activity"/>
    <property type="evidence" value="ECO:0007669"/>
    <property type="project" value="UniProtKB-KW"/>
</dbReference>